<dbReference type="Pfam" id="PF22936">
    <property type="entry name" value="Pol_BBD"/>
    <property type="match status" value="1"/>
</dbReference>
<reference evidence="3" key="1">
    <citation type="journal article" date="2022" name="Int. J. Mol. Sci.">
        <title>Draft Genome of Tanacetum Coccineum: Genomic Comparison of Closely Related Tanacetum-Family Plants.</title>
        <authorList>
            <person name="Yamashiro T."/>
            <person name="Shiraishi A."/>
            <person name="Nakayama K."/>
            <person name="Satake H."/>
        </authorList>
    </citation>
    <scope>NUCLEOTIDE SEQUENCE</scope>
</reference>
<keyword evidence="4" id="KW-1185">Reference proteome</keyword>
<name>A0ABQ4YF70_9ASTR</name>
<reference evidence="3" key="2">
    <citation type="submission" date="2022-01" db="EMBL/GenBank/DDBJ databases">
        <authorList>
            <person name="Yamashiro T."/>
            <person name="Shiraishi A."/>
            <person name="Satake H."/>
            <person name="Nakayama K."/>
        </authorList>
    </citation>
    <scope>NUCLEOTIDE SEQUENCE</scope>
</reference>
<dbReference type="InterPro" id="IPR054722">
    <property type="entry name" value="PolX-like_BBD"/>
</dbReference>
<sequence>MRYTENYMIRQNEKKEWEVKYGKRIARFDKWKESSKNLKKLINSSMSTRTKIGLGLKEYFGKDEVFDLSTPTFFCLLRQVSAGWLNPAARPYFRPSSVHFNNMYWPNLYDPMYMNKGRWGTAGDPSTDNDIGIVDSGCSRSMTGNKEKLDDFVQVKGGIVKFGGGDGRISGKGTIRTSKLDFENVYYVEELQHFNLFSVSQICDKKNKVLFTDTACLVLTEEFQLPDESQVVLRIPRERDLYTFSISELQPEQNVTCLVAKASLDESTRWHRRMAHVNFKTINKLAKEGLVDGLPLKVFTNEHNCVACNKGKQHKASYKHISAVRLITETLQLLHMDLFGPTNIRR</sequence>
<dbReference type="Proteomes" id="UP001151760">
    <property type="component" value="Unassembled WGS sequence"/>
</dbReference>
<evidence type="ECO:0000259" key="2">
    <source>
        <dbReference type="Pfam" id="PF22936"/>
    </source>
</evidence>
<proteinExistence type="predicted"/>
<evidence type="ECO:0000259" key="1">
    <source>
        <dbReference type="Pfam" id="PF13976"/>
    </source>
</evidence>
<organism evidence="3 4">
    <name type="scientific">Tanacetum coccineum</name>
    <dbReference type="NCBI Taxonomy" id="301880"/>
    <lineage>
        <taxon>Eukaryota</taxon>
        <taxon>Viridiplantae</taxon>
        <taxon>Streptophyta</taxon>
        <taxon>Embryophyta</taxon>
        <taxon>Tracheophyta</taxon>
        <taxon>Spermatophyta</taxon>
        <taxon>Magnoliopsida</taxon>
        <taxon>eudicotyledons</taxon>
        <taxon>Gunneridae</taxon>
        <taxon>Pentapetalae</taxon>
        <taxon>asterids</taxon>
        <taxon>campanulids</taxon>
        <taxon>Asterales</taxon>
        <taxon>Asteraceae</taxon>
        <taxon>Asteroideae</taxon>
        <taxon>Anthemideae</taxon>
        <taxon>Anthemidinae</taxon>
        <taxon>Tanacetum</taxon>
    </lineage>
</organism>
<feature type="domain" description="Retrovirus-related Pol polyprotein from transposon TNT 1-94-like beta-barrel" evidence="2">
    <location>
        <begin position="133"/>
        <end position="205"/>
    </location>
</feature>
<accession>A0ABQ4YF70</accession>
<dbReference type="EMBL" id="BQNB010010371">
    <property type="protein sequence ID" value="GJS76395.1"/>
    <property type="molecule type" value="Genomic_DNA"/>
</dbReference>
<feature type="domain" description="GAG-pre-integrase" evidence="1">
    <location>
        <begin position="240"/>
        <end position="313"/>
    </location>
</feature>
<dbReference type="InterPro" id="IPR025724">
    <property type="entry name" value="GAG-pre-integrase_dom"/>
</dbReference>
<gene>
    <name evidence="3" type="ORF">Tco_0726276</name>
</gene>
<dbReference type="Pfam" id="PF13976">
    <property type="entry name" value="gag_pre-integrs"/>
    <property type="match status" value="1"/>
</dbReference>
<evidence type="ECO:0000313" key="3">
    <source>
        <dbReference type="EMBL" id="GJS76395.1"/>
    </source>
</evidence>
<comment type="caution">
    <text evidence="3">The sequence shown here is derived from an EMBL/GenBank/DDBJ whole genome shotgun (WGS) entry which is preliminary data.</text>
</comment>
<evidence type="ECO:0000313" key="4">
    <source>
        <dbReference type="Proteomes" id="UP001151760"/>
    </source>
</evidence>
<protein>
    <submittedName>
        <fullName evidence="3">Ribonuclease H-like domain-containing protein</fullName>
    </submittedName>
</protein>